<dbReference type="InterPro" id="IPR001737">
    <property type="entry name" value="KsgA/Erm"/>
</dbReference>
<keyword evidence="11" id="KW-0804">Transcription</keyword>
<evidence type="ECO:0000256" key="15">
    <source>
        <dbReference type="SAM" id="MobiDB-lite"/>
    </source>
</evidence>
<name>A0AAJ7L811_9ACAR</name>
<dbReference type="PANTHER" id="PTHR11727:SF13">
    <property type="entry name" value="DIMETHYLADENOSINE TRANSFERASE 2, MITOCHONDRIAL"/>
    <property type="match status" value="1"/>
</dbReference>
<keyword evidence="5 17" id="KW-0808">Transferase</keyword>
<evidence type="ECO:0000256" key="10">
    <source>
        <dbReference type="ARBA" id="ARBA00023128"/>
    </source>
</evidence>
<keyword evidence="3" id="KW-0698">rRNA processing</keyword>
<evidence type="ECO:0000256" key="9">
    <source>
        <dbReference type="ARBA" id="ARBA00023015"/>
    </source>
</evidence>
<evidence type="ECO:0000256" key="1">
    <source>
        <dbReference type="ARBA" id="ARBA00004173"/>
    </source>
</evidence>
<keyword evidence="16" id="KW-1185">Reference proteome</keyword>
<dbReference type="InterPro" id="IPR029063">
    <property type="entry name" value="SAM-dependent_MTases_sf"/>
</dbReference>
<comment type="subcellular location">
    <subcellularLocation>
        <location evidence="1">Mitochondrion</location>
    </subcellularLocation>
</comment>
<keyword evidence="4" id="KW-0489">Methyltransferase</keyword>
<dbReference type="GO" id="GO:0034246">
    <property type="term" value="F:mitochondrial transcription factor activity"/>
    <property type="evidence" value="ECO:0007669"/>
    <property type="project" value="TreeGrafter"/>
</dbReference>
<dbReference type="PIRSF" id="PIRSF027833">
    <property type="entry name" value="MtTFB2"/>
    <property type="match status" value="1"/>
</dbReference>
<evidence type="ECO:0000256" key="6">
    <source>
        <dbReference type="ARBA" id="ARBA00022691"/>
    </source>
</evidence>
<evidence type="ECO:0000256" key="13">
    <source>
        <dbReference type="ARBA" id="ARBA00031609"/>
    </source>
</evidence>
<keyword evidence="6" id="KW-0949">S-adenosyl-L-methionine</keyword>
<keyword evidence="7" id="KW-0694">RNA-binding</keyword>
<dbReference type="GeneID" id="100902954"/>
<dbReference type="KEGG" id="goe:100902954"/>
<evidence type="ECO:0000256" key="8">
    <source>
        <dbReference type="ARBA" id="ARBA00022946"/>
    </source>
</evidence>
<feature type="region of interest" description="Disordered" evidence="15">
    <location>
        <begin position="22"/>
        <end position="44"/>
    </location>
</feature>
<evidence type="ECO:0000256" key="2">
    <source>
        <dbReference type="ARBA" id="ARBA00018369"/>
    </source>
</evidence>
<dbReference type="PANTHER" id="PTHR11727">
    <property type="entry name" value="DIMETHYLADENOSINE TRANSFERASE"/>
    <property type="match status" value="1"/>
</dbReference>
<dbReference type="Proteomes" id="UP000694867">
    <property type="component" value="Unplaced"/>
</dbReference>
<gene>
    <name evidence="17" type="primary">LOC100902954</name>
</gene>
<dbReference type="GO" id="GO:0003723">
    <property type="term" value="F:RNA binding"/>
    <property type="evidence" value="ECO:0007669"/>
    <property type="project" value="UniProtKB-KW"/>
</dbReference>
<dbReference type="RefSeq" id="XP_018496740.1">
    <property type="nucleotide sequence ID" value="XM_018641224.1"/>
</dbReference>
<keyword evidence="10" id="KW-0496">Mitochondrion</keyword>
<evidence type="ECO:0000256" key="3">
    <source>
        <dbReference type="ARBA" id="ARBA00022552"/>
    </source>
</evidence>
<dbReference type="SUPFAM" id="SSF53335">
    <property type="entry name" value="S-adenosyl-L-methionine-dependent methyltransferases"/>
    <property type="match status" value="1"/>
</dbReference>
<organism evidence="16 17">
    <name type="scientific">Galendromus occidentalis</name>
    <name type="common">western predatory mite</name>
    <dbReference type="NCBI Taxonomy" id="34638"/>
    <lineage>
        <taxon>Eukaryota</taxon>
        <taxon>Metazoa</taxon>
        <taxon>Ecdysozoa</taxon>
        <taxon>Arthropoda</taxon>
        <taxon>Chelicerata</taxon>
        <taxon>Arachnida</taxon>
        <taxon>Acari</taxon>
        <taxon>Parasitiformes</taxon>
        <taxon>Mesostigmata</taxon>
        <taxon>Gamasina</taxon>
        <taxon>Phytoseioidea</taxon>
        <taxon>Phytoseiidae</taxon>
        <taxon>Typhlodrominae</taxon>
        <taxon>Galendromus</taxon>
    </lineage>
</organism>
<dbReference type="GO" id="GO:0000179">
    <property type="term" value="F:rRNA (adenine-N6,N6-)-dimethyltransferase activity"/>
    <property type="evidence" value="ECO:0007669"/>
    <property type="project" value="TreeGrafter"/>
</dbReference>
<evidence type="ECO:0000313" key="16">
    <source>
        <dbReference type="Proteomes" id="UP000694867"/>
    </source>
</evidence>
<evidence type="ECO:0000256" key="4">
    <source>
        <dbReference type="ARBA" id="ARBA00022603"/>
    </source>
</evidence>
<evidence type="ECO:0000256" key="5">
    <source>
        <dbReference type="ARBA" id="ARBA00022679"/>
    </source>
</evidence>
<keyword evidence="8" id="KW-0809">Transit peptide</keyword>
<keyword evidence="9" id="KW-0805">Transcription regulation</keyword>
<proteinExistence type="predicted"/>
<feature type="compositionally biased region" description="Basic and acidic residues" evidence="15">
    <location>
        <begin position="23"/>
        <end position="36"/>
    </location>
</feature>
<evidence type="ECO:0000256" key="14">
    <source>
        <dbReference type="ARBA" id="ARBA00032796"/>
    </source>
</evidence>
<dbReference type="GO" id="GO:0006391">
    <property type="term" value="P:transcription initiation at mitochondrial promoter"/>
    <property type="evidence" value="ECO:0007669"/>
    <property type="project" value="TreeGrafter"/>
</dbReference>
<dbReference type="Gene3D" id="3.40.50.150">
    <property type="entry name" value="Vaccinia Virus protein VP39"/>
    <property type="match status" value="1"/>
</dbReference>
<evidence type="ECO:0000313" key="17">
    <source>
        <dbReference type="RefSeq" id="XP_018496740.1"/>
    </source>
</evidence>
<evidence type="ECO:0000256" key="11">
    <source>
        <dbReference type="ARBA" id="ARBA00023163"/>
    </source>
</evidence>
<evidence type="ECO:0000256" key="12">
    <source>
        <dbReference type="ARBA" id="ARBA00029708"/>
    </source>
</evidence>
<dbReference type="AlphaFoldDB" id="A0AAJ7L811"/>
<sequence>MLRTLPRLTQIVSNLAPALISTRGRESSSKTSKEDVTASQVSERKRRSNHDAIYISDPDVASIVAEELRGDIAAGRLILEANPGPGILSKQLLNSGVQRLFLCEPTWSAFYNDVEQIRAENPDRVELLSENLVRMASLARFDLIHGSNRLGHCFQTINHVSGSDNPKITMVLSVPRARQRRFLLSLLHSYAARSLIFSVSDVEFLMFLSEDEYSQMFACRRMKARPAPLLFHMFFNHQCLASVGGEAFRFNSDRDLMSSKTKKRSVMKLVRLSPSNEFLSRFDAPERVEEFSFFVRQAFTRGATLLYLNELIPNAARDVLLKTRWSRKELTHLNVNTKLYSLAPTELLRLFELLSENPLFPQCPLATAHEQDSRTL</sequence>
<evidence type="ECO:0000256" key="7">
    <source>
        <dbReference type="ARBA" id="ARBA00022884"/>
    </source>
</evidence>
<dbReference type="GO" id="GO:0005759">
    <property type="term" value="C:mitochondrial matrix"/>
    <property type="evidence" value="ECO:0007669"/>
    <property type="project" value="TreeGrafter"/>
</dbReference>
<protein>
    <recommendedName>
        <fullName evidence="2">Dimethyladenosine transferase 2, mitochondrial</fullName>
    </recommendedName>
    <alternativeName>
        <fullName evidence="12">Mitochondrial 12S rRNA dimethylase 2</fullName>
    </alternativeName>
    <alternativeName>
        <fullName evidence="13">Mitochondrial transcription factor B2</fullName>
    </alternativeName>
    <alternativeName>
        <fullName evidence="14">S-adenosylmethionine-6-N', N'-adenosyl(rRNA) dimethyltransferase 2</fullName>
    </alternativeName>
</protein>
<accession>A0AAJ7L811</accession>
<reference evidence="17" key="1">
    <citation type="submission" date="2025-08" db="UniProtKB">
        <authorList>
            <consortium name="RefSeq"/>
        </authorList>
    </citation>
    <scope>IDENTIFICATION</scope>
</reference>